<protein>
    <recommendedName>
        <fullName evidence="4">Alcohol acetyltransferase</fullName>
    </recommendedName>
</protein>
<dbReference type="Proteomes" id="UP000474640">
    <property type="component" value="Unassembled WGS sequence"/>
</dbReference>
<dbReference type="OrthoDB" id="2548233at2759"/>
<evidence type="ECO:0000313" key="2">
    <source>
        <dbReference type="EMBL" id="KAF3273686.1"/>
    </source>
</evidence>
<evidence type="ECO:0000256" key="1">
    <source>
        <dbReference type="SAM" id="MobiDB-lite"/>
    </source>
</evidence>
<dbReference type="Gene3D" id="3.30.559.10">
    <property type="entry name" value="Chloramphenicol acetyltransferase-like domain"/>
    <property type="match status" value="1"/>
</dbReference>
<evidence type="ECO:0000313" key="3">
    <source>
        <dbReference type="Proteomes" id="UP000474640"/>
    </source>
</evidence>
<proteinExistence type="predicted"/>
<dbReference type="InterPro" id="IPR023213">
    <property type="entry name" value="CAT-like_dom_sf"/>
</dbReference>
<dbReference type="OMA" id="RTIRYIN"/>
<dbReference type="PANTHER" id="PTHR42034:SF1">
    <property type="entry name" value="CONDENSATION DOMAIN-CONTAINING PROTEIN"/>
    <property type="match status" value="1"/>
</dbReference>
<organism evidence="2 3">
    <name type="scientific">Orbilia oligospora</name>
    <name type="common">Nematode-trapping fungus</name>
    <name type="synonym">Arthrobotrys oligospora</name>
    <dbReference type="NCBI Taxonomy" id="2813651"/>
    <lineage>
        <taxon>Eukaryota</taxon>
        <taxon>Fungi</taxon>
        <taxon>Dikarya</taxon>
        <taxon>Ascomycota</taxon>
        <taxon>Pezizomycotina</taxon>
        <taxon>Orbiliomycetes</taxon>
        <taxon>Orbiliales</taxon>
        <taxon>Orbiliaceae</taxon>
        <taxon>Orbilia</taxon>
    </lineage>
</organism>
<name>A0A7C8VJA0_ORBOL</name>
<dbReference type="Gene3D" id="3.30.559.30">
    <property type="entry name" value="Nonribosomal peptide synthetase, condensation domain"/>
    <property type="match status" value="1"/>
</dbReference>
<evidence type="ECO:0008006" key="4">
    <source>
        <dbReference type="Google" id="ProtNLM"/>
    </source>
</evidence>
<feature type="compositionally biased region" description="Basic and acidic residues" evidence="1">
    <location>
        <begin position="107"/>
        <end position="118"/>
    </location>
</feature>
<sequence length="479" mass="52824">MADIQDWVSPTGSPTHYQRPFDHLEKYEYYMATMNPTISQRAVVVGVTLSSSSPFSSLSLKAAWRSLRYAHPILGCKIIPTGFDFHVKSSAEIDEWVDSTVKIIHPQESKEGEEEGKQGQESQKSIKLLSSNPPHPETAELYYSPSTNELFIQIRHEIIDGVGSLMLLNNFLTSLFSPPTQSSTLTDSPSLLSPSTFKITGTQPASPEIVQKNASLVQAYFASPPISLSSNPSPTLPYESHRYDYTFTSSQSSLLLKTCKSHEITITHAVTASTAFSILKLTNQTSGVFSTTLPISLRDTLPAPYNTPVYAALFCITTPLPVMPITPETTLISLAKDVKREFDDWKNDKDNIRYHEPQLKMLEEAVKAGLSPSNSAGKATVVVSSLGIVEKYLTVANNHLEGDSSAQEGGESGGRVKDFWMGQVQGNTKIIVFLYTFAGKIRLAACYNRRFHEDKDVQELIRVIVETLYEGLGIDGNTL</sequence>
<comment type="caution">
    <text evidence="2">The sequence shown here is derived from an EMBL/GenBank/DDBJ whole genome shotgun (WGS) entry which is preliminary data.</text>
</comment>
<dbReference type="SUPFAM" id="SSF52777">
    <property type="entry name" value="CoA-dependent acyltransferases"/>
    <property type="match status" value="1"/>
</dbReference>
<gene>
    <name evidence="2" type="ORF">TWF970_008884</name>
</gene>
<reference evidence="2 3" key="1">
    <citation type="submission" date="2020-01" db="EMBL/GenBank/DDBJ databases">
        <authorList>
            <person name="Palmer J.M."/>
        </authorList>
    </citation>
    <scope>NUCLEOTIDE SEQUENCE [LARGE SCALE GENOMIC DNA]</scope>
    <source>
        <strain evidence="2 3">TWF970</strain>
    </source>
</reference>
<dbReference type="AlphaFoldDB" id="A0A7C8VJA0"/>
<dbReference type="EMBL" id="JAABOJ010000050">
    <property type="protein sequence ID" value="KAF3273686.1"/>
    <property type="molecule type" value="Genomic_DNA"/>
</dbReference>
<dbReference type="PANTHER" id="PTHR42034">
    <property type="entry name" value="CHROMOSOME 7, WHOLE GENOME SHOTGUN SEQUENCE-RELATED"/>
    <property type="match status" value="1"/>
</dbReference>
<accession>A0A7C8VJA0</accession>
<feature type="region of interest" description="Disordered" evidence="1">
    <location>
        <begin position="107"/>
        <end position="140"/>
    </location>
</feature>